<dbReference type="SMART" id="SM00823">
    <property type="entry name" value="PKS_PP"/>
    <property type="match status" value="1"/>
</dbReference>
<feature type="domain" description="Carrier" evidence="3">
    <location>
        <begin position="972"/>
        <end position="1049"/>
    </location>
</feature>
<dbReference type="InterPro" id="IPR023213">
    <property type="entry name" value="CAT-like_dom_sf"/>
</dbReference>
<dbReference type="Pfam" id="PF00668">
    <property type="entry name" value="Condensation"/>
    <property type="match status" value="1"/>
</dbReference>
<accession>A0ABX6QYX2</accession>
<dbReference type="InterPro" id="IPR009081">
    <property type="entry name" value="PP-bd_ACP"/>
</dbReference>
<dbReference type="Pfam" id="PF00550">
    <property type="entry name" value="PP-binding"/>
    <property type="match status" value="1"/>
</dbReference>
<evidence type="ECO:0000313" key="5">
    <source>
        <dbReference type="Proteomes" id="UP000515264"/>
    </source>
</evidence>
<dbReference type="CDD" id="cd05930">
    <property type="entry name" value="A_NRPS"/>
    <property type="match status" value="1"/>
</dbReference>
<name>A0ABX6QYX2_9VIBR</name>
<proteinExistence type="predicted"/>
<dbReference type="Gene3D" id="3.40.50.12780">
    <property type="entry name" value="N-terminal domain of ligase-like"/>
    <property type="match status" value="1"/>
</dbReference>
<protein>
    <submittedName>
        <fullName evidence="4">Linear gramicidin synthase subunit D</fullName>
    </submittedName>
</protein>
<dbReference type="InterPro" id="IPR020806">
    <property type="entry name" value="PKS_PP-bd"/>
</dbReference>
<dbReference type="PROSITE" id="PS00455">
    <property type="entry name" value="AMP_BINDING"/>
    <property type="match status" value="1"/>
</dbReference>
<dbReference type="Pfam" id="PF13193">
    <property type="entry name" value="AMP-binding_C"/>
    <property type="match status" value="1"/>
</dbReference>
<dbReference type="InterPro" id="IPR020845">
    <property type="entry name" value="AMP-binding_CS"/>
</dbReference>
<evidence type="ECO:0000259" key="3">
    <source>
        <dbReference type="PROSITE" id="PS50075"/>
    </source>
</evidence>
<dbReference type="Proteomes" id="UP000515264">
    <property type="component" value="Chromosome 1"/>
</dbReference>
<dbReference type="Gene3D" id="3.30.559.30">
    <property type="entry name" value="Nonribosomal peptide synthetase, condensation domain"/>
    <property type="match status" value="1"/>
</dbReference>
<dbReference type="InterPro" id="IPR045851">
    <property type="entry name" value="AMP-bd_C_sf"/>
</dbReference>
<dbReference type="InterPro" id="IPR042099">
    <property type="entry name" value="ANL_N_sf"/>
</dbReference>
<evidence type="ECO:0000256" key="2">
    <source>
        <dbReference type="ARBA" id="ARBA00022553"/>
    </source>
</evidence>
<dbReference type="PROSITE" id="PS50075">
    <property type="entry name" value="CARRIER"/>
    <property type="match status" value="1"/>
</dbReference>
<sequence length="1090" mass="120398">MKQPSPLSFAQQRLWLLETLAQSGSALHVPSAIHLSGPIDVAILEQALLDILWRHETWRSRFTVIDGVPQQQVMPLPDVFLCQEPSSSATLQSQMQAEIDRPFDLGTGLPVRAVLFLLGEQEFVLCVTAHHLVADGWSLGLFWEELSRRYCAALSGEVQQQPEPNDVFTALVAQEARHLDDKRKMHLIDWWRDYLGDEPSGVSLPPDKILDDGPNRCSGRYVSVIDSALADNFRQLGKQLRATPFMMMIAAFSAVLSRYSDGRQVLLGCPIAQRTSAESRQVLGLLLDTLIVRADFSGRPSFAQLVERVRDDTLDAMDHRDLPFQQLVQALKPEHSAGQVSLVNVMLNFQSRQSSSVGALSGDTVSTPLDVAPSDVMTDLTLYVMSDQYGLKLTWEYAAERFDETAIVRLAHHLQQLMIQVVRAPDCPLKSLELASQPAQPSAVAPDHDFTVAARFAAVAGQSPERTALIQDNGIEGGEVISYQRLMHMAAAIRQQLDRYGITVETPVGILMERSVSRVAAFLAVSACGATIVPLDPAYPHEWLNAVLTQVRPGVLLCDELSSEATGSHDVIDRVCCPVLHVPGEITTSAAEIASADFAAQVVTVSADAVAYILFTSGSTGQPKGVMGTHRGLANRLGWMWQQYPFAQDDIAFQQVSPNFVDSLWDLWGPLLAGVPVVLPSQDISREPQRFLQQCLAYRVTRLTLVPSLLDVLLQEMERNAIMLQSLRLCISSGEALPRALVTRFQTLLPDVQLLNLYGSSEVAADVTYREITIEDVQAPVVPVGFSIARTDIHLLDDELYPTPLGAWGEVYVAGASLARGYWQQPNLTAAAFIPHPFGLPGERLYRTGDIGRWRSDGALILGGRADSQIKIRGVRVEPTWVEEMIRNYPGVDDAAVTAGEETPTVLTAWICGNVADEEVLRQFLSRRLPAQMIPARIAFVQSLPRLSNGKVDRKRLRSERVITKGGHTATVPEGETEQALVELWATLLQYPADSLSVTANIFDLGGHSLLMVQAHALIQKHLASDCQLTDLFRYTTIRSLARYLAQLACETETSQYQATEYRQGQRSRSHFRRQSRAARRTTLRTALPK</sequence>
<dbReference type="SUPFAM" id="SSF56801">
    <property type="entry name" value="Acetyl-CoA synthetase-like"/>
    <property type="match status" value="1"/>
</dbReference>
<dbReference type="NCBIfam" id="TIGR01733">
    <property type="entry name" value="AA-adenyl-dom"/>
    <property type="match status" value="1"/>
</dbReference>
<organism evidence="4 5">
    <name type="scientific">Vibrio spartinae</name>
    <dbReference type="NCBI Taxonomy" id="1918945"/>
    <lineage>
        <taxon>Bacteria</taxon>
        <taxon>Pseudomonadati</taxon>
        <taxon>Pseudomonadota</taxon>
        <taxon>Gammaproteobacteria</taxon>
        <taxon>Vibrionales</taxon>
        <taxon>Vibrionaceae</taxon>
        <taxon>Vibrio</taxon>
    </lineage>
</organism>
<dbReference type="InterPro" id="IPR001242">
    <property type="entry name" value="Condensation_dom"/>
</dbReference>
<dbReference type="SUPFAM" id="SSF52777">
    <property type="entry name" value="CoA-dependent acyltransferases"/>
    <property type="match status" value="2"/>
</dbReference>
<dbReference type="EMBL" id="CP046268">
    <property type="protein sequence ID" value="QMV14115.1"/>
    <property type="molecule type" value="Genomic_DNA"/>
</dbReference>
<gene>
    <name evidence="4" type="primary">lgrD_2</name>
    <name evidence="4" type="ORF">Vspart_01363</name>
</gene>
<dbReference type="InterPro" id="IPR010071">
    <property type="entry name" value="AA_adenyl_dom"/>
</dbReference>
<evidence type="ECO:0000313" key="4">
    <source>
        <dbReference type="EMBL" id="QMV14115.1"/>
    </source>
</evidence>
<dbReference type="CDD" id="cd19531">
    <property type="entry name" value="LCL_NRPS-like"/>
    <property type="match status" value="1"/>
</dbReference>
<reference evidence="4 5" key="1">
    <citation type="journal article" date="2020" name="J. Nat. Prod.">
        <title>Genomics-Metabolomics Profiling Disclosed Marine Vibrio spartinae 3.6 as a Producer of a New Branched Side Chain Prodigiosin.</title>
        <authorList>
            <person name="Vitale G.A."/>
            <person name="Sciarretta M."/>
            <person name="Palma Esposito F."/>
            <person name="January G.G."/>
            <person name="Giaccio M."/>
            <person name="Bunk B."/>
            <person name="Sproer C."/>
            <person name="Bajerski F."/>
            <person name="Power D."/>
            <person name="Festa C."/>
            <person name="Monti M.C."/>
            <person name="D'Auria M.V."/>
            <person name="de Pascale D."/>
        </authorList>
    </citation>
    <scope>NUCLEOTIDE SEQUENCE [LARGE SCALE GENOMIC DNA]</scope>
    <source>
        <strain evidence="4 5">3.6</strain>
    </source>
</reference>
<dbReference type="SUPFAM" id="SSF47336">
    <property type="entry name" value="ACP-like"/>
    <property type="match status" value="1"/>
</dbReference>
<dbReference type="Gene3D" id="1.10.1200.10">
    <property type="entry name" value="ACP-like"/>
    <property type="match status" value="1"/>
</dbReference>
<keyword evidence="5" id="KW-1185">Reference proteome</keyword>
<dbReference type="Gene3D" id="3.30.559.10">
    <property type="entry name" value="Chloramphenicol acetyltransferase-like domain"/>
    <property type="match status" value="1"/>
</dbReference>
<evidence type="ECO:0000256" key="1">
    <source>
        <dbReference type="ARBA" id="ARBA00022450"/>
    </source>
</evidence>
<dbReference type="RefSeq" id="WP_182288451.1">
    <property type="nucleotide sequence ID" value="NZ_CP046268.1"/>
</dbReference>
<keyword evidence="2" id="KW-0597">Phosphoprotein</keyword>
<dbReference type="InterPro" id="IPR036736">
    <property type="entry name" value="ACP-like_sf"/>
</dbReference>
<dbReference type="InterPro" id="IPR000873">
    <property type="entry name" value="AMP-dep_synth/lig_dom"/>
</dbReference>
<dbReference type="Pfam" id="PF00501">
    <property type="entry name" value="AMP-binding"/>
    <property type="match status" value="1"/>
</dbReference>
<dbReference type="PANTHER" id="PTHR45527">
    <property type="entry name" value="NONRIBOSOMAL PEPTIDE SYNTHETASE"/>
    <property type="match status" value="1"/>
</dbReference>
<dbReference type="Gene3D" id="3.30.300.30">
    <property type="match status" value="1"/>
</dbReference>
<keyword evidence="1" id="KW-0596">Phosphopantetheine</keyword>
<dbReference type="InterPro" id="IPR025110">
    <property type="entry name" value="AMP-bd_C"/>
</dbReference>
<dbReference type="PANTHER" id="PTHR45527:SF1">
    <property type="entry name" value="FATTY ACID SYNTHASE"/>
    <property type="match status" value="1"/>
</dbReference>